<feature type="region of interest" description="Disordered" evidence="1">
    <location>
        <begin position="81"/>
        <end position="107"/>
    </location>
</feature>
<evidence type="ECO:0000313" key="2">
    <source>
        <dbReference type="EMBL" id="GBE87586.1"/>
    </source>
</evidence>
<keyword evidence="3" id="KW-1185">Reference proteome</keyword>
<comment type="caution">
    <text evidence="2">The sequence shown here is derived from an EMBL/GenBank/DDBJ whole genome shotgun (WGS) entry which is preliminary data.</text>
</comment>
<name>A0A401GZI1_9APHY</name>
<dbReference type="InParanoid" id="A0A401GZI1"/>
<organism evidence="2 3">
    <name type="scientific">Sparassis crispa</name>
    <dbReference type="NCBI Taxonomy" id="139825"/>
    <lineage>
        <taxon>Eukaryota</taxon>
        <taxon>Fungi</taxon>
        <taxon>Dikarya</taxon>
        <taxon>Basidiomycota</taxon>
        <taxon>Agaricomycotina</taxon>
        <taxon>Agaricomycetes</taxon>
        <taxon>Polyporales</taxon>
        <taxon>Sparassidaceae</taxon>
        <taxon>Sparassis</taxon>
    </lineage>
</organism>
<accession>A0A401GZI1</accession>
<dbReference type="GeneID" id="38784503"/>
<sequence>MAPAHRYYLRSSAARDPALAARIEEYARLPLYKNAIIKPSATGKGVHIRWPDTDADIDIPPPANVAWNYNNSVLEIAGAPVPAREGSPTLSSLTSLSSDSDDSSLSLGSTLTELSDTEMTVAEADVDMVDVQPSTPPQALFDPGSVVLTPHKRPLQREECMGANQPSTSSWSGSDSVHSILGYEPVDVHGLEGGLAMDNLRRALEAERQKTRNGLEERLRRGELYTPYTWGNIPVRDRGSTDIEWYGGSHVASWAPHLPRPLEHTDTVIFQPGEPVFSAGGFDKGKRPIKLEPTEPDLQQLDIVSEEGTFEWTNRTVRPSCLHTHNVGGTWVEEGTTPIAYNMALAGLSSYAIEAALKDLTPVSDYGTESSEDDILTVAALQYHASQVALEMSLEREPTEPLF</sequence>
<proteinExistence type="predicted"/>
<reference evidence="2 3" key="1">
    <citation type="journal article" date="2018" name="Sci. Rep.">
        <title>Genome sequence of the cauliflower mushroom Sparassis crispa (Hanabiratake) and its association with beneficial usage.</title>
        <authorList>
            <person name="Kiyama R."/>
            <person name="Furutani Y."/>
            <person name="Kawaguchi K."/>
            <person name="Nakanishi T."/>
        </authorList>
    </citation>
    <scope>NUCLEOTIDE SEQUENCE [LARGE SCALE GENOMIC DNA]</scope>
</reference>
<dbReference type="RefSeq" id="XP_027618499.1">
    <property type="nucleotide sequence ID" value="XM_027762698.1"/>
</dbReference>
<evidence type="ECO:0000313" key="3">
    <source>
        <dbReference type="Proteomes" id="UP000287166"/>
    </source>
</evidence>
<feature type="compositionally biased region" description="Low complexity" evidence="1">
    <location>
        <begin position="87"/>
        <end position="107"/>
    </location>
</feature>
<gene>
    <name evidence="2" type="ORF">SCP_1102630</name>
</gene>
<dbReference type="EMBL" id="BFAD01000011">
    <property type="protein sequence ID" value="GBE87586.1"/>
    <property type="molecule type" value="Genomic_DNA"/>
</dbReference>
<evidence type="ECO:0000256" key="1">
    <source>
        <dbReference type="SAM" id="MobiDB-lite"/>
    </source>
</evidence>
<dbReference type="AlphaFoldDB" id="A0A401GZI1"/>
<dbReference type="Proteomes" id="UP000287166">
    <property type="component" value="Unassembled WGS sequence"/>
</dbReference>
<protein>
    <submittedName>
        <fullName evidence="2">Uncharacterized protein</fullName>
    </submittedName>
</protein>